<evidence type="ECO:0000256" key="2">
    <source>
        <dbReference type="ARBA" id="ARBA00022540"/>
    </source>
</evidence>
<comment type="function">
    <text evidence="4">One of the essential components for the initiation of protein synthesis. Stabilizes the binding of IF-2 and IF-3 on the 30S subunit to which N-formylmethionyl-tRNA(fMet) subsequently binds. Helps modulate mRNA selection, yielding the 30S pre-initiation complex (PIC). Upon addition of the 50S ribosomal subunit IF-1, IF-2 and IF-3 are released leaving the mature 70S translation initiation complex.</text>
</comment>
<comment type="subunit">
    <text evidence="4">Component of the 30S ribosomal translation pre-initiation complex which assembles on the 30S ribosome in the order IF-2 and IF-3, IF-1 and N-formylmethionyl-tRNA(fMet); mRNA recruitment can occur at any time during PIC assembly.</text>
</comment>
<evidence type="ECO:0000313" key="8">
    <source>
        <dbReference type="Proteomes" id="UP001163387"/>
    </source>
</evidence>
<dbReference type="HAMAP" id="MF_00075">
    <property type="entry name" value="IF_1"/>
    <property type="match status" value="1"/>
</dbReference>
<dbReference type="PROSITE" id="PS50832">
    <property type="entry name" value="S1_IF1_TYPE"/>
    <property type="match status" value="1"/>
</dbReference>
<dbReference type="PANTHER" id="PTHR33370:SF1">
    <property type="entry name" value="TRANSLATION INITIATION FACTOR IF-1, CHLOROPLASTIC"/>
    <property type="match status" value="1"/>
</dbReference>
<accession>A0ABN6T5B0</accession>
<keyword evidence="3 4" id="KW-0648">Protein biosynthesis</keyword>
<protein>
    <recommendedName>
        <fullName evidence="4 5">Translation initiation factor IF-1</fullName>
    </recommendedName>
</protein>
<keyword evidence="2 4" id="KW-0396">Initiation factor</keyword>
<dbReference type="EMBL" id="AP026933">
    <property type="protein sequence ID" value="BDT04910.1"/>
    <property type="molecule type" value="Genomic_DNA"/>
</dbReference>
<dbReference type="Gene3D" id="2.40.50.140">
    <property type="entry name" value="Nucleic acid-binding proteins"/>
    <property type="match status" value="1"/>
</dbReference>
<sequence length="106" mass="12230">MAKPKQVVKPKVQKVKKTNDSTIECEGIVIEVLPNARFKVKLNEYDFTPIVRPSGRMQTHKIKIIKGDHVKVELSTYNLTEGRITFRNRMATTHLPINKDDENKEN</sequence>
<gene>
    <name evidence="4" type="primary">infA</name>
    <name evidence="7" type="ORF">SHM_25560</name>
</gene>
<keyword evidence="8" id="KW-1185">Reference proteome</keyword>
<evidence type="ECO:0000256" key="4">
    <source>
        <dbReference type="HAMAP-Rule" id="MF_00075"/>
    </source>
</evidence>
<dbReference type="InterPro" id="IPR004368">
    <property type="entry name" value="TIF_IF1"/>
</dbReference>
<dbReference type="InterPro" id="IPR006196">
    <property type="entry name" value="RNA-binding_domain_S1_IF1"/>
</dbReference>
<evidence type="ECO:0000256" key="3">
    <source>
        <dbReference type="ARBA" id="ARBA00022917"/>
    </source>
</evidence>
<keyword evidence="4" id="KW-0699">rRNA-binding</keyword>
<feature type="domain" description="S1-like" evidence="6">
    <location>
        <begin position="13"/>
        <end position="89"/>
    </location>
</feature>
<dbReference type="PANTHER" id="PTHR33370">
    <property type="entry name" value="TRANSLATION INITIATION FACTOR IF-1, CHLOROPLASTIC"/>
    <property type="match status" value="1"/>
</dbReference>
<reference evidence="7 8" key="1">
    <citation type="journal article" date="2022" name="Front. Microbiol.">
        <title>Male-killing mechanisms vary between Spiroplasma species.</title>
        <authorList>
            <person name="Arai H."/>
            <person name="Inoue M."/>
            <person name="Kageyama D."/>
        </authorList>
    </citation>
    <scope>NUCLEOTIDE SEQUENCE [LARGE SCALE GENOMIC DNA]</scope>
    <source>
        <strain evidence="8">sHm</strain>
    </source>
</reference>
<dbReference type="Pfam" id="PF01176">
    <property type="entry name" value="eIF-1a"/>
    <property type="match status" value="1"/>
</dbReference>
<name>A0ABN6T5B0_9MOLU</name>
<organism evidence="7 8">
    <name type="scientific">Spiroplasma ixodetis</name>
    <dbReference type="NCBI Taxonomy" id="2141"/>
    <lineage>
        <taxon>Bacteria</taxon>
        <taxon>Bacillati</taxon>
        <taxon>Mycoplasmatota</taxon>
        <taxon>Mollicutes</taxon>
        <taxon>Entomoplasmatales</taxon>
        <taxon>Spiroplasmataceae</taxon>
        <taxon>Spiroplasma</taxon>
    </lineage>
</organism>
<keyword evidence="4" id="KW-0694">RNA-binding</keyword>
<evidence type="ECO:0000256" key="1">
    <source>
        <dbReference type="ARBA" id="ARBA00010939"/>
    </source>
</evidence>
<dbReference type="InterPro" id="IPR012340">
    <property type="entry name" value="NA-bd_OB-fold"/>
</dbReference>
<dbReference type="NCBIfam" id="TIGR00008">
    <property type="entry name" value="infA"/>
    <property type="match status" value="1"/>
</dbReference>
<dbReference type="Proteomes" id="UP001163387">
    <property type="component" value="Chromosome"/>
</dbReference>
<comment type="similarity">
    <text evidence="1 4">Belongs to the IF-1 family.</text>
</comment>
<evidence type="ECO:0000256" key="5">
    <source>
        <dbReference type="NCBIfam" id="TIGR00008"/>
    </source>
</evidence>
<evidence type="ECO:0000313" key="7">
    <source>
        <dbReference type="EMBL" id="BDT04910.1"/>
    </source>
</evidence>
<proteinExistence type="inferred from homology"/>
<evidence type="ECO:0000259" key="6">
    <source>
        <dbReference type="PROSITE" id="PS50832"/>
    </source>
</evidence>
<dbReference type="SUPFAM" id="SSF50249">
    <property type="entry name" value="Nucleic acid-binding proteins"/>
    <property type="match status" value="1"/>
</dbReference>
<comment type="subcellular location">
    <subcellularLocation>
        <location evidence="4">Cytoplasm</location>
    </subcellularLocation>
</comment>
<keyword evidence="4" id="KW-0963">Cytoplasm</keyword>
<dbReference type="RefSeq" id="WP_348774424.1">
    <property type="nucleotide sequence ID" value="NZ_AP026933.1"/>
</dbReference>